<dbReference type="PANTHER" id="PTHR17695">
    <property type="entry name" value="SMALL SUBUNIT PROCESSOME COMPONENT 20 HOMOLOG"/>
    <property type="match status" value="1"/>
</dbReference>
<dbReference type="GO" id="GO:0032040">
    <property type="term" value="C:small-subunit processome"/>
    <property type="evidence" value="ECO:0007669"/>
    <property type="project" value="TreeGrafter"/>
</dbReference>
<dbReference type="Pfam" id="PF23099">
    <property type="entry name" value="UTP20_C"/>
    <property type="match status" value="1"/>
</dbReference>
<evidence type="ECO:0000259" key="4">
    <source>
        <dbReference type="Pfam" id="PF23099"/>
    </source>
</evidence>
<dbReference type="GO" id="GO:0030686">
    <property type="term" value="C:90S preribosome"/>
    <property type="evidence" value="ECO:0007669"/>
    <property type="project" value="TreeGrafter"/>
</dbReference>
<dbReference type="InterPro" id="IPR057525">
    <property type="entry name" value="UTP20_C"/>
</dbReference>
<sequence>MATPSHSMAVKSLNNSVGRRRFVVIYLPGLQFKTFSQRIEDIDIDVYRCLDIIKSEPSEGSSFFRDCLVEWRELNTAEDFISFYEEIVPFVQTLPLVLLHKETIMLKLLSVLHIKARLSVEPILRLIAALSRDLLEEFLPFLPNIAESLYSLLESGADTEPEIIEQIFTSWSYIMMYLQKYLINNLDLVLKVTRKLRFYPKDFVQDFMAEAISFLFRNAPFDQLKLGGSAYLTNVAVTGSKLDDVDGKGIRVFVQVYRLWFPQNLFFLRTTGVWKVIHEVAKKPDIATRKYGVSALLCYVMKGTSSKLHSKAERVLRLLMSNPVLCAADKYTEGKPYLYVQILLFKAKKKRKFRILLLKLCEIIEPKELNIMWKCLHMEIADSVKNKSLTRLSHLLSLLVSTVQINDGRSVSNHQPMIDAVALLLQELILHTGITTEDSVPEIFDQVLELMLCTLDVLHNYDDMSIVSDCSLQWAPIFELKSASLLAFIHKLLLKDHSILNFFKVNILSFLPGTVSDSFCLSFSALNDLIETSPKEVVCILLSLFERQSIDETSKGGLLKIQDFLRTEIQDVVSHGSSSTRLQENNIDLLWGTVNCFPYLLDPEKDSSLLADFIDALDQCVVIESDNAAGVPKHVLQSIIGSAIHSYSKLHRGRNDKCEETSKFLHLAKRHKSCTQILSAVADFLDSAYGSIIEENCNSRTYHPELKADKAVDAIRLFAENLHHLEKGHRVAALRLLCHYELLICDVSAEDQPAHKKLKTESSENSHTDIQSFNLLQLLLLIETTPLSVSTFRTVTLYISKVHMALSAGRISEVYIPLLVNGMIGVFHNRFSYVWNPASECLAVALSNYVGLVWEGFLGYFKQILSTFQASNDQLDKAKAEFSSNASVLAERFKLFVAPPSDGTPLATVITLLLQSLQRIPTLVDSRSRDVVPLLLKFLGYDSSEHISVGSFSSLVCKGKDWKVILKEWLNLLKLMRNLKSFYRNQFLKDVLENRLLDANDPEIQSAVLECLLIWKDDFLLSYDQHLKNILSFNSFREELTTWSLSRESKHIEEYHRPYLVPIVIRLLMPKVRKLKKNASRKHASVNYRKAVLGFLAQLDVDELPLFYALLMKPLQIGTVGSDDMSDWFWTSSGSSKDGFQSSNFLKYFTVDNITALSWKKRNGFLHVIEDVVGVFDELRIKPFLDFLMGCVVRILESCTCSLDAAKGYRSLDENQNSSNPSLLQKENTVSAISAVKQFKDLRSSCLKIVSLVLNKYEDHDFGYDFWDLFFKSVKPLVESFKQEGSSGEKPSSLFSCFVAMTRSQKLVPLLCREKSLVPDIFSILTVTSASEAIVRCVLKFIENLLYLDSELDGDDVKIVLLPNLDALICSLHGFFQSECATKRKLIKDPGEGEIRIFKFLSKYVKDPMSARKFIDILLPFLSKGVQSSDVCRESVQVIQGIIPILGSEITTTILNGISPLFVSGDRDLRSSLCDLLETLAQVDPSVTVVAKLVCDLNATSTVEIGALDYDIIINSYEKISANSANFFYTVPEDQALLILSHCVYDMSSTELILRHSSYGLLLSFLEFAGEVLSHVENDLDTPPLKKIGDHWTVGSIKRIINKFLLKHLGHAMKGDASLKKEWINLLREMVMKLPNMGNLDSLKVLCDEDVEIDFFNNIIHLQRHRRARALARFRNAIGSNSMPEGIINKVFVPLFFSMLFEVQEGKGEHVRDACIDALASVSGQMKWDSYYSLLLRCFNEINLHPDKQKSLVRLICFILDQFHFSATASSCDNPSDSGTVESSSLITLSKCSGSSVLSEIQICLQKTVLPKIQKLLESDSDRVNVNVNLAALKILKLLPGDIMDSQLPTIVHRVSNFLKNRLESIRDEARSALAACLKELGLEYLQFLVKVLRTTLKRGYEMHVLGYTLNFILSKFLSVPVCGKLDYCLEDLLSIVENDILGEVAEEKEVDKIASKMKETRKRKSFETLQLIAQSITFKTHALKVLSPVASHLQNRMTPKIKAKLESMLNHIAAGIGSNPSVDQTDLFIFLFGLIEDGIKNKDENSTISNTPKNRKKGAGGKNVPSVRVKHVKSLGSHLIIVFALGILHKSVKSLKNAKNDVKVLAMLDPFIPLLGNCLNSKYEDVLSATLRCLTPLVRLPLPSIESQVDTIKGSLFDIAQSTINVDSSLMQSCLRLLTVILGGTNTTLSSEELHLLIQLPLFVELERNPSFVALSLLKAIVSRKLVVPEIYDLVTRVAELMVTSQVEPIRQKCSQILLQFLLDYRLSGKRLQQHLDSLLSNLRQFPKSVVDDQSQTLFIHLVACLANDLDSEVRAMSGAAIKRLIGCVSAHSLHSILESSLSWYMDEKPKLWSAAAQVLGLLVEGQKKGFEKHIRSSVLPRARTILKSAIDDYNDRSQDYSDEATIPFWKEAYYSLIMLEKILHEFHDLCFEEDLEDVWDAICELLLHPHTWLRDISSRLVAFYFSAVTELCKKNRELSLQSYFLTRPSRLFMIAVSTCCQLKTKVSDDAASNLIVQNIVFTVCGVHSLMGQPEHEQPQRFWSTLEQHEQGHFLKALKLIDSGKVQTSFLSLTLEDNGHSKALRNLLISTMLKKMGKIALQMESIQMKIVFNSYGKIFSQFSDEDRQLYAYEILLPLYKVCEGFAGRLVSDDMKQLAQEVCDRVRQMLGVQTFVQVYSEIRKMLKTKRDKRKQEEKIMAVVNPMRNAKRKLRIAAKHRAHKKKKIMTMKYGRWV</sequence>
<dbReference type="Pfam" id="PF07539">
    <property type="entry name" value="UTP20_N"/>
    <property type="match status" value="1"/>
</dbReference>
<feature type="region of interest" description="Disordered" evidence="1">
    <location>
        <begin position="2044"/>
        <end position="2065"/>
    </location>
</feature>
<reference evidence="5 6" key="1">
    <citation type="journal article" date="2020" name="bioRxiv">
        <title>Sequence and annotation of 42 cannabis genomes reveals extensive copy number variation in cannabinoid synthesis and pathogen resistance genes.</title>
        <authorList>
            <person name="Mckernan K.J."/>
            <person name="Helbert Y."/>
            <person name="Kane L.T."/>
            <person name="Ebling H."/>
            <person name="Zhang L."/>
            <person name="Liu B."/>
            <person name="Eaton Z."/>
            <person name="Mclaughlin S."/>
            <person name="Kingan S."/>
            <person name="Baybayan P."/>
            <person name="Concepcion G."/>
            <person name="Jordan M."/>
            <person name="Riva A."/>
            <person name="Barbazuk W."/>
            <person name="Harkins T."/>
        </authorList>
    </citation>
    <scope>NUCLEOTIDE SEQUENCE [LARGE SCALE GENOMIC DNA]</scope>
    <source>
        <strain evidence="6">cv. Jamaican Lion 4</strain>
        <tissue evidence="5">Leaf</tissue>
    </source>
</reference>
<dbReference type="SUPFAM" id="SSF48371">
    <property type="entry name" value="ARM repeat"/>
    <property type="match status" value="2"/>
</dbReference>
<proteinExistence type="predicted"/>
<evidence type="ECO:0000259" key="3">
    <source>
        <dbReference type="Pfam" id="PF20416"/>
    </source>
</evidence>
<dbReference type="EMBL" id="JAATIQ010000167">
    <property type="protein sequence ID" value="KAF4374643.1"/>
    <property type="molecule type" value="Genomic_DNA"/>
</dbReference>
<evidence type="ECO:0000256" key="1">
    <source>
        <dbReference type="SAM" id="MobiDB-lite"/>
    </source>
</evidence>
<organism evidence="5 6">
    <name type="scientific">Cannabis sativa</name>
    <name type="common">Hemp</name>
    <name type="synonym">Marijuana</name>
    <dbReference type="NCBI Taxonomy" id="3483"/>
    <lineage>
        <taxon>Eukaryota</taxon>
        <taxon>Viridiplantae</taxon>
        <taxon>Streptophyta</taxon>
        <taxon>Embryophyta</taxon>
        <taxon>Tracheophyta</taxon>
        <taxon>Spermatophyta</taxon>
        <taxon>Magnoliopsida</taxon>
        <taxon>eudicotyledons</taxon>
        <taxon>Gunneridae</taxon>
        <taxon>Pentapetalae</taxon>
        <taxon>rosids</taxon>
        <taxon>fabids</taxon>
        <taxon>Rosales</taxon>
        <taxon>Cannabaceae</taxon>
        <taxon>Cannabis</taxon>
    </lineage>
</organism>
<gene>
    <name evidence="5" type="ORF">G4B88_004895</name>
</gene>
<dbReference type="Proteomes" id="UP000583929">
    <property type="component" value="Unassembled WGS sequence"/>
</dbReference>
<name>A0A7J6FV57_CANSA</name>
<dbReference type="PANTHER" id="PTHR17695:SF11">
    <property type="entry name" value="SMALL SUBUNIT PROCESSOME COMPONENT 20 HOMOLOG"/>
    <property type="match status" value="1"/>
</dbReference>
<accession>A0A7J6FV57</accession>
<dbReference type="Gene3D" id="1.25.10.10">
    <property type="entry name" value="Leucine-rich Repeat Variant"/>
    <property type="match status" value="2"/>
</dbReference>
<feature type="domain" description="U3 small nucleolar RNA-associated protein 20" evidence="3">
    <location>
        <begin position="1818"/>
        <end position="2036"/>
    </location>
</feature>
<protein>
    <submittedName>
        <fullName evidence="5">Uncharacterized protein</fullName>
    </submittedName>
</protein>
<dbReference type="InterPro" id="IPR011989">
    <property type="entry name" value="ARM-like"/>
</dbReference>
<evidence type="ECO:0000313" key="5">
    <source>
        <dbReference type="EMBL" id="KAF4374643.1"/>
    </source>
</evidence>
<evidence type="ECO:0000259" key="2">
    <source>
        <dbReference type="Pfam" id="PF07539"/>
    </source>
</evidence>
<dbReference type="InterPro" id="IPR011430">
    <property type="entry name" value="UTP20_N"/>
</dbReference>
<keyword evidence="6" id="KW-1185">Reference proteome</keyword>
<dbReference type="InterPro" id="IPR046523">
    <property type="entry name" value="UTP20_dom"/>
</dbReference>
<dbReference type="Pfam" id="PF20416">
    <property type="entry name" value="UTP20"/>
    <property type="match status" value="1"/>
</dbReference>
<dbReference type="InterPro" id="IPR052575">
    <property type="entry name" value="SSU_processome_comp_20"/>
</dbReference>
<evidence type="ECO:0000313" key="6">
    <source>
        <dbReference type="Proteomes" id="UP000583929"/>
    </source>
</evidence>
<feature type="domain" description="U3 small nucleolar RNA-associated protein 20 C-terminal" evidence="4">
    <location>
        <begin position="2652"/>
        <end position="2727"/>
    </location>
</feature>
<dbReference type="InterPro" id="IPR016024">
    <property type="entry name" value="ARM-type_fold"/>
</dbReference>
<comment type="caution">
    <text evidence="5">The sequence shown here is derived from an EMBL/GenBank/DDBJ whole genome shotgun (WGS) entry which is preliminary data.</text>
</comment>
<feature type="domain" description="U3 small nucleolar RNA-associated protein 20 N-terminal" evidence="2">
    <location>
        <begin position="965"/>
        <end position="1613"/>
    </location>
</feature>